<reference evidence="1 2" key="1">
    <citation type="journal article" date="2018" name="ACS Chem. Biol.">
        <title>Ketoreductase domain dysfunction expands chemodiversity: malyngamide biosynthesis in the cyanobacterium Okeania hirsuta.</title>
        <authorList>
            <person name="Moss N.A."/>
            <person name="Leao T."/>
            <person name="Rankin M."/>
            <person name="McCullough T.M."/>
            <person name="Qu P."/>
            <person name="Korobeynikov A."/>
            <person name="Smith J.L."/>
            <person name="Gerwick L."/>
            <person name="Gerwick W.H."/>
        </authorList>
    </citation>
    <scope>NUCLEOTIDE SEQUENCE [LARGE SCALE GENOMIC DNA]</scope>
    <source>
        <strain evidence="1 2">PAB10Feb10-1</strain>
    </source>
</reference>
<gene>
    <name evidence="1" type="ORF">D5R40_12085</name>
</gene>
<evidence type="ECO:0000313" key="1">
    <source>
        <dbReference type="EMBL" id="RQH44051.1"/>
    </source>
</evidence>
<dbReference type="AlphaFoldDB" id="A0A3N6PDT8"/>
<keyword evidence="2" id="KW-1185">Reference proteome</keyword>
<dbReference type="EMBL" id="RCBY01000055">
    <property type="protein sequence ID" value="RQH44051.1"/>
    <property type="molecule type" value="Genomic_DNA"/>
</dbReference>
<evidence type="ECO:0000313" key="2">
    <source>
        <dbReference type="Proteomes" id="UP000269154"/>
    </source>
</evidence>
<proteinExistence type="predicted"/>
<name>A0A3N6PDT8_9CYAN</name>
<comment type="caution">
    <text evidence="1">The sequence shown here is derived from an EMBL/GenBank/DDBJ whole genome shotgun (WGS) entry which is preliminary data.</text>
</comment>
<protein>
    <submittedName>
        <fullName evidence="1">Uncharacterized protein</fullName>
    </submittedName>
</protein>
<organism evidence="1 2">
    <name type="scientific">Okeania hirsuta</name>
    <dbReference type="NCBI Taxonomy" id="1458930"/>
    <lineage>
        <taxon>Bacteria</taxon>
        <taxon>Bacillati</taxon>
        <taxon>Cyanobacteriota</taxon>
        <taxon>Cyanophyceae</taxon>
        <taxon>Oscillatoriophycideae</taxon>
        <taxon>Oscillatoriales</taxon>
        <taxon>Microcoleaceae</taxon>
        <taxon>Okeania</taxon>
    </lineage>
</organism>
<sequence length="143" mass="16852">MRLTHWYSKAIDKKKKNKLCFGLVKEDLLKMKKLVVTVLATCLLLLTTALPAYADREEVAIHWEKCIVESQLTACYERLEIDQDKDTIEIETDGWVGGDQRKGLYWLGRIVDQCWESIEDDVSEYEWKWKIKDDKLKLEVVKK</sequence>
<dbReference type="Proteomes" id="UP000269154">
    <property type="component" value="Unassembled WGS sequence"/>
</dbReference>
<accession>A0A3N6PDT8</accession>